<feature type="compositionally biased region" description="Polar residues" evidence="1">
    <location>
        <begin position="210"/>
        <end position="222"/>
    </location>
</feature>
<reference evidence="4 5" key="1">
    <citation type="submission" date="2018-06" db="EMBL/GenBank/DDBJ databases">
        <title>Comparative genomics of downy mildews reveals potential adaptations to biotrophy.</title>
        <authorList>
            <person name="Fletcher K."/>
            <person name="Klosterman S.J."/>
            <person name="Derevnina L."/>
            <person name="Martin F."/>
            <person name="Koike S."/>
            <person name="Reyes Chin-Wo S."/>
            <person name="Mou B."/>
            <person name="Michelmore R."/>
        </authorList>
    </citation>
    <scope>NUCLEOTIDE SEQUENCE [LARGE SCALE GENOMIC DNA]</scope>
    <source>
        <strain evidence="4 5">R14</strain>
    </source>
</reference>
<evidence type="ECO:0000256" key="2">
    <source>
        <dbReference type="SAM" id="SignalP"/>
    </source>
</evidence>
<evidence type="ECO:0000313" key="4">
    <source>
        <dbReference type="EMBL" id="RMX66622.1"/>
    </source>
</evidence>
<dbReference type="STRING" id="542832.A0A3M6VJX7"/>
<dbReference type="VEuPathDB" id="FungiDB:DD237_002383"/>
<feature type="domain" description="SCP" evidence="3">
    <location>
        <begin position="56"/>
        <end position="173"/>
    </location>
</feature>
<evidence type="ECO:0000256" key="1">
    <source>
        <dbReference type="SAM" id="MobiDB-lite"/>
    </source>
</evidence>
<gene>
    <name evidence="4" type="ORF">DD238_004006</name>
</gene>
<feature type="region of interest" description="Disordered" evidence="1">
    <location>
        <begin position="184"/>
        <end position="226"/>
    </location>
</feature>
<name>A0A3M6VJX7_9STRA</name>
<dbReference type="CDD" id="cd05379">
    <property type="entry name" value="CAP_bacterial"/>
    <property type="match status" value="1"/>
</dbReference>
<dbReference type="EMBL" id="QLLG01000195">
    <property type="protein sequence ID" value="RMX66622.1"/>
    <property type="molecule type" value="Genomic_DNA"/>
</dbReference>
<dbReference type="PANTHER" id="PTHR31157:SF1">
    <property type="entry name" value="SCP DOMAIN-CONTAINING PROTEIN"/>
    <property type="match status" value="1"/>
</dbReference>
<dbReference type="Proteomes" id="UP000282087">
    <property type="component" value="Unassembled WGS sequence"/>
</dbReference>
<feature type="region of interest" description="Disordered" evidence="1">
    <location>
        <begin position="271"/>
        <end position="290"/>
    </location>
</feature>
<dbReference type="InterPro" id="IPR035940">
    <property type="entry name" value="CAP_sf"/>
</dbReference>
<dbReference type="Pfam" id="PF00188">
    <property type="entry name" value="CAP"/>
    <property type="match status" value="1"/>
</dbReference>
<feature type="compositionally biased region" description="Basic and acidic residues" evidence="1">
    <location>
        <begin position="281"/>
        <end position="290"/>
    </location>
</feature>
<feature type="compositionally biased region" description="Polar residues" evidence="1">
    <location>
        <begin position="186"/>
        <end position="197"/>
    </location>
</feature>
<proteinExistence type="predicted"/>
<dbReference type="InterPro" id="IPR014044">
    <property type="entry name" value="CAP_dom"/>
</dbReference>
<evidence type="ECO:0000313" key="5">
    <source>
        <dbReference type="Proteomes" id="UP000282087"/>
    </source>
</evidence>
<evidence type="ECO:0000259" key="3">
    <source>
        <dbReference type="Pfam" id="PF00188"/>
    </source>
</evidence>
<sequence length="290" mass="31265">MMIIPQSSLALLLLAAAASNGFSKAANLRQRNLGGTTTPTNVETYKAYEDYACTMLAAVNKQRATKGLSPLCLNKKLHIAAQVHSDDMAANDFMAHVGSDGSTMSQRITRAGYDWTFVAENVAAGHVTVDDVMQGWIDSPEHLENIMGDYTMFASAYTFNGYGTDQHYWSQEFGTSDTETCDDGYASSTTLTPQQDATQHEVQGEAKTVMTPSPTTTRNAIATKSPAIEAPVTNAYDSVMPSLTTPTPATDIPEGKDCQYEVQYEAKTALTSDPTTATDSLKGKDCESNF</sequence>
<feature type="chain" id="PRO_5018146639" description="SCP domain-containing protein" evidence="2">
    <location>
        <begin position="26"/>
        <end position="290"/>
    </location>
</feature>
<protein>
    <recommendedName>
        <fullName evidence="3">SCP domain-containing protein</fullName>
    </recommendedName>
</protein>
<dbReference type="SUPFAM" id="SSF55797">
    <property type="entry name" value="PR-1-like"/>
    <property type="match status" value="1"/>
</dbReference>
<organism evidence="4 5">
    <name type="scientific">Peronospora effusa</name>
    <dbReference type="NCBI Taxonomy" id="542832"/>
    <lineage>
        <taxon>Eukaryota</taxon>
        <taxon>Sar</taxon>
        <taxon>Stramenopiles</taxon>
        <taxon>Oomycota</taxon>
        <taxon>Peronosporomycetes</taxon>
        <taxon>Peronosporales</taxon>
        <taxon>Peronosporaceae</taxon>
        <taxon>Peronospora</taxon>
    </lineage>
</organism>
<dbReference type="PANTHER" id="PTHR31157">
    <property type="entry name" value="SCP DOMAIN-CONTAINING PROTEIN"/>
    <property type="match status" value="1"/>
</dbReference>
<feature type="signal peptide" evidence="2">
    <location>
        <begin position="1"/>
        <end position="25"/>
    </location>
</feature>
<keyword evidence="5" id="KW-1185">Reference proteome</keyword>
<dbReference type="AlphaFoldDB" id="A0A3M6VJX7"/>
<comment type="caution">
    <text evidence="4">The sequence shown here is derived from an EMBL/GenBank/DDBJ whole genome shotgun (WGS) entry which is preliminary data.</text>
</comment>
<keyword evidence="2" id="KW-0732">Signal</keyword>
<accession>A0A3M6VJX7</accession>
<dbReference type="Gene3D" id="3.40.33.10">
    <property type="entry name" value="CAP"/>
    <property type="match status" value="1"/>
</dbReference>